<reference evidence="2 3" key="1">
    <citation type="submission" date="2019-03" db="EMBL/GenBank/DDBJ databases">
        <title>Genomic Encyclopedia of Archaeal and Bacterial Type Strains, Phase II (KMG-II): from individual species to whole genera.</title>
        <authorList>
            <person name="Goeker M."/>
        </authorList>
    </citation>
    <scope>NUCLEOTIDE SEQUENCE [LARGE SCALE GENOMIC DNA]</scope>
    <source>
        <strain evidence="2 3">DSM 19035</strain>
    </source>
</reference>
<keyword evidence="3" id="KW-1185">Reference proteome</keyword>
<keyword evidence="1" id="KW-1133">Transmembrane helix</keyword>
<dbReference type="RefSeq" id="WP_133576141.1">
    <property type="nucleotide sequence ID" value="NZ_SNYC01000004.1"/>
</dbReference>
<sequence length="271" mass="30768">MEINKENTHMRYFYLLFAILSICCLFACEKGNDSAEAYERPVVEAYLIPGKAVLVKVYYQKYLEDTISYGFPITGLKLKISDGSKSVELTESKAGNYVFEDTAFVADKKSYALSFEYNNKTISAQTTVPDKPDGFSSSAVEQYLPDFRIDSPETFVPVTFNWNNPSSAYFVMVFKNIDKYPQQISGRFSILYRDTEVMLGQVNTYETQRMQFNFLGNYRVLLFHVNKEYRDALNNNGGSSLNLTTPATNIVNGLGIFTAMQADTVSLHVYE</sequence>
<feature type="transmembrane region" description="Helical" evidence="1">
    <location>
        <begin position="12"/>
        <end position="28"/>
    </location>
</feature>
<dbReference type="EMBL" id="SNYC01000004">
    <property type="protein sequence ID" value="TDQ10105.1"/>
    <property type="molecule type" value="Genomic_DNA"/>
</dbReference>
<organism evidence="2 3">
    <name type="scientific">Pedobacter metabolipauper</name>
    <dbReference type="NCBI Taxonomy" id="425513"/>
    <lineage>
        <taxon>Bacteria</taxon>
        <taxon>Pseudomonadati</taxon>
        <taxon>Bacteroidota</taxon>
        <taxon>Sphingobacteriia</taxon>
        <taxon>Sphingobacteriales</taxon>
        <taxon>Sphingobacteriaceae</taxon>
        <taxon>Pedobacter</taxon>
    </lineage>
</organism>
<name>A0A4R6SZW9_9SPHI</name>
<gene>
    <name evidence="2" type="ORF">ATK78_2264</name>
</gene>
<keyword evidence="1" id="KW-0472">Membrane</keyword>
<dbReference type="AlphaFoldDB" id="A0A4R6SZW9"/>
<comment type="caution">
    <text evidence="2">The sequence shown here is derived from an EMBL/GenBank/DDBJ whole genome shotgun (WGS) entry which is preliminary data.</text>
</comment>
<keyword evidence="1" id="KW-0812">Transmembrane</keyword>
<evidence type="ECO:0000313" key="3">
    <source>
        <dbReference type="Proteomes" id="UP000295620"/>
    </source>
</evidence>
<evidence type="ECO:0000313" key="2">
    <source>
        <dbReference type="EMBL" id="TDQ10105.1"/>
    </source>
</evidence>
<dbReference type="OrthoDB" id="1117838at2"/>
<evidence type="ECO:0000256" key="1">
    <source>
        <dbReference type="SAM" id="Phobius"/>
    </source>
</evidence>
<dbReference type="Proteomes" id="UP000295620">
    <property type="component" value="Unassembled WGS sequence"/>
</dbReference>
<protein>
    <submittedName>
        <fullName evidence="2">Uncharacterized protein DUF4249</fullName>
    </submittedName>
</protein>
<accession>A0A4R6SZW9</accession>
<proteinExistence type="predicted"/>